<proteinExistence type="predicted"/>
<sequence length="145" mass="17169">MQSKYNIGEAMKEVFGIGELVKELNINKETVRYYEKIGLLSQPKRDANGYRIYTKNDLDKIKIILIIKRFGFSIKEIDIIFSKIYNEMLGKDIYSIKNIVKYKINEINIKIDELENTKKLLEKINDEVLSQNEVSCHDLDIFWRK</sequence>
<evidence type="ECO:0000256" key="3">
    <source>
        <dbReference type="ARBA" id="ARBA00023125"/>
    </source>
</evidence>
<dbReference type="SUPFAM" id="SSF46955">
    <property type="entry name" value="Putative DNA-binding domain"/>
    <property type="match status" value="1"/>
</dbReference>
<evidence type="ECO:0000256" key="4">
    <source>
        <dbReference type="ARBA" id="ARBA00023163"/>
    </source>
</evidence>
<evidence type="ECO:0000313" key="8">
    <source>
        <dbReference type="Proteomes" id="UP000192468"/>
    </source>
</evidence>
<dbReference type="PANTHER" id="PTHR30204:SF69">
    <property type="entry name" value="MERR-FAMILY TRANSCRIPTIONAL REGULATOR"/>
    <property type="match status" value="1"/>
</dbReference>
<protein>
    <submittedName>
        <fullName evidence="7">MerR family transcriptional regulator, Zn(II)-responsive regulator of zntA</fullName>
    </submittedName>
</protein>
<dbReference type="CDD" id="cd00592">
    <property type="entry name" value="HTH_MerR-like"/>
    <property type="match status" value="1"/>
</dbReference>
<dbReference type="InterPro" id="IPR000551">
    <property type="entry name" value="MerR-type_HTH_dom"/>
</dbReference>
<feature type="coiled-coil region" evidence="5">
    <location>
        <begin position="97"/>
        <end position="131"/>
    </location>
</feature>
<dbReference type="SMART" id="SM00422">
    <property type="entry name" value="HTH_MERR"/>
    <property type="match status" value="1"/>
</dbReference>
<dbReference type="PROSITE" id="PS50937">
    <property type="entry name" value="HTH_MERR_2"/>
    <property type="match status" value="1"/>
</dbReference>
<reference evidence="7 8" key="1">
    <citation type="submission" date="2017-04" db="EMBL/GenBank/DDBJ databases">
        <authorList>
            <person name="Afonso C.L."/>
            <person name="Miller P.J."/>
            <person name="Scott M.A."/>
            <person name="Spackman E."/>
            <person name="Goraichik I."/>
            <person name="Dimitrov K.M."/>
            <person name="Suarez D.L."/>
            <person name="Swayne D.E."/>
        </authorList>
    </citation>
    <scope>NUCLEOTIDE SEQUENCE [LARGE SCALE GENOMIC DNA]</scope>
    <source>
        <strain evidence="7 8">DSM 12555</strain>
    </source>
</reference>
<gene>
    <name evidence="7" type="ORF">SAMN02745134_03574</name>
</gene>
<organism evidence="7 8">
    <name type="scientific">Clostridium acidisoli DSM 12555</name>
    <dbReference type="NCBI Taxonomy" id="1121291"/>
    <lineage>
        <taxon>Bacteria</taxon>
        <taxon>Bacillati</taxon>
        <taxon>Bacillota</taxon>
        <taxon>Clostridia</taxon>
        <taxon>Eubacteriales</taxon>
        <taxon>Clostridiaceae</taxon>
        <taxon>Clostridium</taxon>
    </lineage>
</organism>
<evidence type="ECO:0000259" key="6">
    <source>
        <dbReference type="PROSITE" id="PS50937"/>
    </source>
</evidence>
<dbReference type="AlphaFoldDB" id="A0A1W1XX92"/>
<feature type="domain" description="HTH merR-type" evidence="6">
    <location>
        <begin position="14"/>
        <end position="83"/>
    </location>
</feature>
<dbReference type="Pfam" id="PF13411">
    <property type="entry name" value="MerR_1"/>
    <property type="match status" value="1"/>
</dbReference>
<keyword evidence="8" id="KW-1185">Reference proteome</keyword>
<dbReference type="Gene3D" id="1.10.1660.10">
    <property type="match status" value="1"/>
</dbReference>
<keyword evidence="3" id="KW-0238">DNA-binding</keyword>
<dbReference type="GO" id="GO:0003700">
    <property type="term" value="F:DNA-binding transcription factor activity"/>
    <property type="evidence" value="ECO:0007669"/>
    <property type="project" value="InterPro"/>
</dbReference>
<dbReference type="InterPro" id="IPR009061">
    <property type="entry name" value="DNA-bd_dom_put_sf"/>
</dbReference>
<dbReference type="Proteomes" id="UP000192468">
    <property type="component" value="Unassembled WGS sequence"/>
</dbReference>
<dbReference type="GO" id="GO:0003677">
    <property type="term" value="F:DNA binding"/>
    <property type="evidence" value="ECO:0007669"/>
    <property type="project" value="UniProtKB-KW"/>
</dbReference>
<evidence type="ECO:0000256" key="5">
    <source>
        <dbReference type="SAM" id="Coils"/>
    </source>
</evidence>
<dbReference type="EMBL" id="FWXH01000027">
    <property type="protein sequence ID" value="SMC28600.1"/>
    <property type="molecule type" value="Genomic_DNA"/>
</dbReference>
<dbReference type="STRING" id="1121291.SAMN02745134_03574"/>
<keyword evidence="5" id="KW-0175">Coiled coil</keyword>
<evidence type="ECO:0000313" key="7">
    <source>
        <dbReference type="EMBL" id="SMC28600.1"/>
    </source>
</evidence>
<evidence type="ECO:0000256" key="2">
    <source>
        <dbReference type="ARBA" id="ARBA00023015"/>
    </source>
</evidence>
<keyword evidence="2" id="KW-0805">Transcription regulation</keyword>
<dbReference type="PANTHER" id="PTHR30204">
    <property type="entry name" value="REDOX-CYCLING DRUG-SENSING TRANSCRIPTIONAL ACTIVATOR SOXR"/>
    <property type="match status" value="1"/>
</dbReference>
<accession>A0A1W1XX92</accession>
<keyword evidence="1" id="KW-0678">Repressor</keyword>
<evidence type="ECO:0000256" key="1">
    <source>
        <dbReference type="ARBA" id="ARBA00022491"/>
    </source>
</evidence>
<dbReference type="PRINTS" id="PR00040">
    <property type="entry name" value="HTHMERR"/>
</dbReference>
<keyword evidence="4" id="KW-0804">Transcription</keyword>
<name>A0A1W1XX92_9CLOT</name>
<dbReference type="InterPro" id="IPR047057">
    <property type="entry name" value="MerR_fam"/>
</dbReference>